<dbReference type="Proteomes" id="UP000597762">
    <property type="component" value="Unassembled WGS sequence"/>
</dbReference>
<evidence type="ECO:0008006" key="3">
    <source>
        <dbReference type="Google" id="ProtNLM"/>
    </source>
</evidence>
<sequence>MTGITQHLKIDNAVQIAYFLFRKNKMCDQSPYSIEERLLASVWMHDRVRDKKKIPEVRKMFQQRFDKQAPTARILREWEKKVFETGSVLDAPRCGRPATRMTHIAAVRESILRSPQKSFRKRSAELQIPHTTLQKVMKVDLQIHQHQLQQLPQLEQHMPQLQVVQEVTVSDQEAEEKKVETKESLQYLNILSHDVSLYSLPVSVST</sequence>
<accession>A0A812D1C9</accession>
<dbReference type="AlphaFoldDB" id="A0A812D1C9"/>
<proteinExistence type="predicted"/>
<organism evidence="1 2">
    <name type="scientific">Acanthosepion pharaonis</name>
    <name type="common">Pharaoh cuttlefish</name>
    <name type="synonym">Sepia pharaonis</name>
    <dbReference type="NCBI Taxonomy" id="158019"/>
    <lineage>
        <taxon>Eukaryota</taxon>
        <taxon>Metazoa</taxon>
        <taxon>Spiralia</taxon>
        <taxon>Lophotrochozoa</taxon>
        <taxon>Mollusca</taxon>
        <taxon>Cephalopoda</taxon>
        <taxon>Coleoidea</taxon>
        <taxon>Decapodiformes</taxon>
        <taxon>Sepiida</taxon>
        <taxon>Sepiina</taxon>
        <taxon>Sepiidae</taxon>
        <taxon>Acanthosepion</taxon>
    </lineage>
</organism>
<evidence type="ECO:0000313" key="1">
    <source>
        <dbReference type="EMBL" id="CAE1283621.1"/>
    </source>
</evidence>
<gene>
    <name evidence="1" type="ORF">SPHA_44158</name>
</gene>
<protein>
    <recommendedName>
        <fullName evidence="3">DUF4817 domain-containing protein</fullName>
    </recommendedName>
</protein>
<dbReference type="EMBL" id="CAHIKZ030002241">
    <property type="protein sequence ID" value="CAE1283621.1"/>
    <property type="molecule type" value="Genomic_DNA"/>
</dbReference>
<reference evidence="1" key="1">
    <citation type="submission" date="2021-01" db="EMBL/GenBank/DDBJ databases">
        <authorList>
            <person name="Li R."/>
            <person name="Bekaert M."/>
        </authorList>
    </citation>
    <scope>NUCLEOTIDE SEQUENCE</scope>
    <source>
        <strain evidence="1">Farmed</strain>
    </source>
</reference>
<dbReference type="OrthoDB" id="9979538at2759"/>
<evidence type="ECO:0000313" key="2">
    <source>
        <dbReference type="Proteomes" id="UP000597762"/>
    </source>
</evidence>
<keyword evidence="2" id="KW-1185">Reference proteome</keyword>
<name>A0A812D1C9_ACAPH</name>
<comment type="caution">
    <text evidence="1">The sequence shown here is derived from an EMBL/GenBank/DDBJ whole genome shotgun (WGS) entry which is preliminary data.</text>
</comment>